<dbReference type="InterPro" id="IPR054156">
    <property type="entry name" value="YxaF_TetR_C"/>
</dbReference>
<dbReference type="InterPro" id="IPR001647">
    <property type="entry name" value="HTH_TetR"/>
</dbReference>
<dbReference type="PANTHER" id="PTHR47506:SF1">
    <property type="entry name" value="HTH-TYPE TRANSCRIPTIONAL REGULATOR YJDC"/>
    <property type="match status" value="1"/>
</dbReference>
<reference evidence="6 7" key="1">
    <citation type="submission" date="2023-07" db="EMBL/GenBank/DDBJ databases">
        <title>Genomic Encyclopedia of Type Strains, Phase IV (KMG-IV): sequencing the most valuable type-strain genomes for metagenomic binning, comparative biology and taxonomic classification.</title>
        <authorList>
            <person name="Goeker M."/>
        </authorList>
    </citation>
    <scope>NUCLEOTIDE SEQUENCE [LARGE SCALE GENOMIC DNA]</scope>
    <source>
        <strain evidence="6 7">B6-8</strain>
    </source>
</reference>
<dbReference type="RefSeq" id="WP_266347972.1">
    <property type="nucleotide sequence ID" value="NZ_JAPKNG010000002.1"/>
</dbReference>
<sequence length="185" mass="20837">MARLIAERSDVVPVLAEIFRRYGFEGTSLARITEQTRLGKGSLYHFFPGGKEEMAEAVLAHIRDWFEAEIFRPLEEDPPDEAIEHMFASVDDYFRSGRRICLVGAFALEETRDRFAAAVGNYFERWLATLSTAHQRGGMDKETADRLARDTVAGIQGAIVLARALNDETHFTAVLKTLRRATNEA</sequence>
<dbReference type="Pfam" id="PF00440">
    <property type="entry name" value="TetR_N"/>
    <property type="match status" value="1"/>
</dbReference>
<dbReference type="EMBL" id="JAUSVO010000002">
    <property type="protein sequence ID" value="MDQ0437034.1"/>
    <property type="molecule type" value="Genomic_DNA"/>
</dbReference>
<evidence type="ECO:0000256" key="1">
    <source>
        <dbReference type="ARBA" id="ARBA00023015"/>
    </source>
</evidence>
<evidence type="ECO:0000256" key="3">
    <source>
        <dbReference type="ARBA" id="ARBA00023163"/>
    </source>
</evidence>
<evidence type="ECO:0000259" key="5">
    <source>
        <dbReference type="PROSITE" id="PS50977"/>
    </source>
</evidence>
<evidence type="ECO:0000256" key="4">
    <source>
        <dbReference type="PROSITE-ProRule" id="PRU00335"/>
    </source>
</evidence>
<keyword evidence="7" id="KW-1185">Reference proteome</keyword>
<dbReference type="SUPFAM" id="SSF48498">
    <property type="entry name" value="Tetracyclin repressor-like, C-terminal domain"/>
    <property type="match status" value="1"/>
</dbReference>
<comment type="caution">
    <text evidence="6">The sequence shown here is derived from an EMBL/GenBank/DDBJ whole genome shotgun (WGS) entry which is preliminary data.</text>
</comment>
<accession>A0ABU0H402</accession>
<evidence type="ECO:0000313" key="6">
    <source>
        <dbReference type="EMBL" id="MDQ0437034.1"/>
    </source>
</evidence>
<evidence type="ECO:0000313" key="7">
    <source>
        <dbReference type="Proteomes" id="UP001241603"/>
    </source>
</evidence>
<dbReference type="Gene3D" id="1.10.357.10">
    <property type="entry name" value="Tetracycline Repressor, domain 2"/>
    <property type="match status" value="1"/>
</dbReference>
<dbReference type="InterPro" id="IPR009057">
    <property type="entry name" value="Homeodomain-like_sf"/>
</dbReference>
<evidence type="ECO:0000256" key="2">
    <source>
        <dbReference type="ARBA" id="ARBA00023125"/>
    </source>
</evidence>
<dbReference type="Pfam" id="PF21993">
    <property type="entry name" value="TetR_C_13_2"/>
    <property type="match status" value="1"/>
</dbReference>
<dbReference type="SUPFAM" id="SSF46689">
    <property type="entry name" value="Homeodomain-like"/>
    <property type="match status" value="1"/>
</dbReference>
<gene>
    <name evidence="6" type="ORF">QO014_001419</name>
</gene>
<dbReference type="Proteomes" id="UP001241603">
    <property type="component" value="Unassembled WGS sequence"/>
</dbReference>
<dbReference type="PROSITE" id="PS50977">
    <property type="entry name" value="HTH_TETR_2"/>
    <property type="match status" value="1"/>
</dbReference>
<feature type="domain" description="HTH tetR-type" evidence="5">
    <location>
        <begin position="5"/>
        <end position="65"/>
    </location>
</feature>
<feature type="DNA-binding region" description="H-T-H motif" evidence="4">
    <location>
        <begin position="28"/>
        <end position="47"/>
    </location>
</feature>
<dbReference type="PANTHER" id="PTHR47506">
    <property type="entry name" value="TRANSCRIPTIONAL REGULATORY PROTEIN"/>
    <property type="match status" value="1"/>
</dbReference>
<keyword evidence="2 4" id="KW-0238">DNA-binding</keyword>
<protein>
    <submittedName>
        <fullName evidence="6">AcrR family transcriptional regulator</fullName>
    </submittedName>
</protein>
<keyword evidence="1" id="KW-0805">Transcription regulation</keyword>
<keyword evidence="3" id="KW-0804">Transcription</keyword>
<proteinExistence type="predicted"/>
<organism evidence="6 7">
    <name type="scientific">Kaistia dalseonensis</name>
    <dbReference type="NCBI Taxonomy" id="410840"/>
    <lineage>
        <taxon>Bacteria</taxon>
        <taxon>Pseudomonadati</taxon>
        <taxon>Pseudomonadota</taxon>
        <taxon>Alphaproteobacteria</taxon>
        <taxon>Hyphomicrobiales</taxon>
        <taxon>Kaistiaceae</taxon>
        <taxon>Kaistia</taxon>
    </lineage>
</organism>
<dbReference type="InterPro" id="IPR036271">
    <property type="entry name" value="Tet_transcr_reg_TetR-rel_C_sf"/>
</dbReference>
<name>A0ABU0H402_9HYPH</name>